<dbReference type="GO" id="GO:0006338">
    <property type="term" value="P:chromatin remodeling"/>
    <property type="evidence" value="ECO:0007669"/>
    <property type="project" value="TreeGrafter"/>
</dbReference>
<dbReference type="PRINTS" id="PR00757">
    <property type="entry name" value="AMINEOXDASEF"/>
</dbReference>
<dbReference type="EMBL" id="OAPG01000004">
    <property type="protein sequence ID" value="SNX83700.1"/>
    <property type="molecule type" value="Genomic_DNA"/>
</dbReference>
<dbReference type="GO" id="GO:0016491">
    <property type="term" value="F:oxidoreductase activity"/>
    <property type="evidence" value="ECO:0007669"/>
    <property type="project" value="UniProtKB-KW"/>
</dbReference>
<evidence type="ECO:0000256" key="5">
    <source>
        <dbReference type="RuleBase" id="RU362067"/>
    </source>
</evidence>
<evidence type="ECO:0000256" key="1">
    <source>
        <dbReference type="ARBA" id="ARBA00001974"/>
    </source>
</evidence>
<evidence type="ECO:0000256" key="4">
    <source>
        <dbReference type="PIRSR" id="PIRSR601613-1"/>
    </source>
</evidence>
<accession>A0AAJ5C4H3</accession>
<dbReference type="InterPro" id="IPR050281">
    <property type="entry name" value="Flavin_monoamine_oxidase"/>
</dbReference>
<dbReference type="InterPro" id="IPR002937">
    <property type="entry name" value="Amino_oxidase"/>
</dbReference>
<keyword evidence="8" id="KW-1185">Reference proteome</keyword>
<protein>
    <recommendedName>
        <fullName evidence="5">Amine oxidase</fullName>
        <ecNumber evidence="5">1.4.3.-</ecNumber>
    </recommendedName>
</protein>
<dbReference type="EC" id="1.4.3.-" evidence="5"/>
<dbReference type="InterPro" id="IPR036188">
    <property type="entry name" value="FAD/NAD-bd_sf"/>
</dbReference>
<dbReference type="Proteomes" id="UP001294444">
    <property type="component" value="Unassembled WGS sequence"/>
</dbReference>
<evidence type="ECO:0000313" key="8">
    <source>
        <dbReference type="Proteomes" id="UP001294444"/>
    </source>
</evidence>
<dbReference type="InterPro" id="IPR001613">
    <property type="entry name" value="Flavin_amine_oxidase"/>
</dbReference>
<feature type="binding site" evidence="4">
    <location>
        <position position="258"/>
    </location>
    <ligand>
        <name>FAD</name>
        <dbReference type="ChEBI" id="CHEBI:57692"/>
    </ligand>
</feature>
<dbReference type="Pfam" id="PF01593">
    <property type="entry name" value="Amino_oxidase"/>
    <property type="match status" value="1"/>
</dbReference>
<dbReference type="GO" id="GO:0050660">
    <property type="term" value="F:flavin adenine dinucleotide binding"/>
    <property type="evidence" value="ECO:0007669"/>
    <property type="project" value="TreeGrafter"/>
</dbReference>
<evidence type="ECO:0000256" key="3">
    <source>
        <dbReference type="ARBA" id="ARBA00023002"/>
    </source>
</evidence>
<reference evidence="7" key="1">
    <citation type="submission" date="2023-10" db="EMBL/GenBank/DDBJ databases">
        <authorList>
            <person name="Guldener U."/>
        </authorList>
    </citation>
    <scope>NUCLEOTIDE SEQUENCE</scope>
    <source>
        <strain evidence="7">Mp4</strain>
    </source>
</reference>
<evidence type="ECO:0000259" key="6">
    <source>
        <dbReference type="Pfam" id="PF01593"/>
    </source>
</evidence>
<dbReference type="PANTHER" id="PTHR10742">
    <property type="entry name" value="FLAVIN MONOAMINE OXIDASE"/>
    <property type="match status" value="1"/>
</dbReference>
<keyword evidence="3 5" id="KW-0560">Oxidoreductase</keyword>
<evidence type="ECO:0000313" key="7">
    <source>
        <dbReference type="EMBL" id="SNX83700.1"/>
    </source>
</evidence>
<dbReference type="SUPFAM" id="SSF54373">
    <property type="entry name" value="FAD-linked reductases, C-terminal domain"/>
    <property type="match status" value="1"/>
</dbReference>
<dbReference type="SUPFAM" id="SSF51905">
    <property type="entry name" value="FAD/NAD(P)-binding domain"/>
    <property type="match status" value="1"/>
</dbReference>
<feature type="binding site" evidence="4">
    <location>
        <position position="33"/>
    </location>
    <ligand>
        <name>FAD</name>
        <dbReference type="ChEBI" id="CHEBI:57692"/>
    </ligand>
</feature>
<dbReference type="AlphaFoldDB" id="A0AAJ5C4H3"/>
<dbReference type="PANTHER" id="PTHR10742:SF386">
    <property type="entry name" value="LYSINE-SPECIFIC HISTONE DEMETHYLASE 1A"/>
    <property type="match status" value="1"/>
</dbReference>
<organism evidence="7 8">
    <name type="scientific">Melanopsichium pennsylvanicum</name>
    <dbReference type="NCBI Taxonomy" id="63383"/>
    <lineage>
        <taxon>Eukaryota</taxon>
        <taxon>Fungi</taxon>
        <taxon>Dikarya</taxon>
        <taxon>Basidiomycota</taxon>
        <taxon>Ustilaginomycotina</taxon>
        <taxon>Ustilaginomycetes</taxon>
        <taxon>Ustilaginales</taxon>
        <taxon>Ustilaginaceae</taxon>
        <taxon>Melanopsichium</taxon>
    </lineage>
</organism>
<sequence>MAQAAVATTTTATTKAASASNILDVLIIGAGWSGLSAALKLSQAGRKVAILEARERIGGRAFTHTWSDKTDVNDNSRTTASPNSNDYWCDFGCSWMHGYLEGNPLKQLTDKYNIAVNVPKPRDTIVVAEQGPLPQTLCQKLTSNLVKAQDAAKATAHHKLPTPPDANMSLADFLYSNHSPLFADLTSEQEKKAAKGVARMLHIPLGIELEKASLKWTGFEHSYAGTDGAPKGGFTTIINKLVDEITSLGTTIHTSQQVQSVRDEQSSSNVKITTSQGKEYIARTALVTIPIAVLKNEAGGLFEPPLPERRLETIKRVSVGNLNKVLLHYEQPWWNANTGTFIVLASSAPAPPSVKSDAEKRLWQLYSSTTLIVSSLSGETSEVAESGASNSLLVMVGGDAAKQLEAFERLDAGNTLHAYLTTRIRGQQGIQNPKHVFYSRWAKQQFTRGATTSPVSTAKGTSPLDFENLSRPLWNGRLGFAGEHTEINHRGSAAGAYVSGEREAIRILAYLDKFHPGTTNKL</sequence>
<comment type="caution">
    <text evidence="7">The sequence shown here is derived from an EMBL/GenBank/DDBJ whole genome shotgun (WGS) entry which is preliminary data.</text>
</comment>
<comment type="cofactor">
    <cofactor evidence="1 5">
        <name>FAD</name>
        <dbReference type="ChEBI" id="CHEBI:57692"/>
    </cofactor>
</comment>
<feature type="domain" description="Amine oxidase" evidence="6">
    <location>
        <begin position="33"/>
        <end position="508"/>
    </location>
</feature>
<feature type="binding site" evidence="4">
    <location>
        <begin position="52"/>
        <end position="53"/>
    </location>
    <ligand>
        <name>FAD</name>
        <dbReference type="ChEBI" id="CHEBI:57692"/>
    </ligand>
</feature>
<dbReference type="Gene3D" id="3.50.50.60">
    <property type="entry name" value="FAD/NAD(P)-binding domain"/>
    <property type="match status" value="1"/>
</dbReference>
<comment type="similarity">
    <text evidence="2 5">Belongs to the flavin monoamine oxidase family.</text>
</comment>
<dbReference type="Gene3D" id="3.90.660.10">
    <property type="match status" value="1"/>
</dbReference>
<gene>
    <name evidence="7" type="ORF">MEPE_02407</name>
</gene>
<evidence type="ECO:0000256" key="2">
    <source>
        <dbReference type="ARBA" id="ARBA00005995"/>
    </source>
</evidence>
<name>A0AAJ5C4H3_9BASI</name>
<proteinExistence type="inferred from homology"/>
<keyword evidence="5" id="KW-0274">FAD</keyword>
<keyword evidence="5" id="KW-0285">Flavoprotein</keyword>
<dbReference type="GO" id="GO:0003682">
    <property type="term" value="F:chromatin binding"/>
    <property type="evidence" value="ECO:0007669"/>
    <property type="project" value="TreeGrafter"/>
</dbReference>